<dbReference type="EMBL" id="LGST01000016">
    <property type="protein sequence ID" value="KNE01207.1"/>
    <property type="molecule type" value="Genomic_DNA"/>
</dbReference>
<dbReference type="VEuPathDB" id="FungiDB:CJI97_003284"/>
<evidence type="ECO:0000313" key="2">
    <source>
        <dbReference type="Proteomes" id="UP000037122"/>
    </source>
</evidence>
<evidence type="ECO:0000313" key="1">
    <source>
        <dbReference type="EMBL" id="KNE01207.1"/>
    </source>
</evidence>
<dbReference type="VEuPathDB" id="FungiDB:CJJ09_000895"/>
<dbReference type="Proteomes" id="UP000037122">
    <property type="component" value="Unassembled WGS sequence"/>
</dbReference>
<reference evidence="2" key="1">
    <citation type="journal article" date="2015" name="BMC Genomics">
        <title>Draft genome of a commonly misdiagnosed multidrug resistant pathogen Candida auris.</title>
        <authorList>
            <person name="Chatterjee S."/>
            <person name="Alampalli S.V."/>
            <person name="Nageshan R.K."/>
            <person name="Chettiar S.T."/>
            <person name="Joshi S."/>
            <person name="Tatu U.S."/>
        </authorList>
    </citation>
    <scope>NUCLEOTIDE SEQUENCE [LARGE SCALE GENOMIC DNA]</scope>
    <source>
        <strain evidence="2">6684</strain>
    </source>
</reference>
<dbReference type="VEuPathDB" id="FungiDB:QG37_02097"/>
<dbReference type="VEuPathDB" id="FungiDB:B9J08_003209"/>
<comment type="caution">
    <text evidence="1">The sequence shown here is derived from an EMBL/GenBank/DDBJ whole genome shotgun (WGS) entry which is preliminary data.</text>
</comment>
<accession>A0A0L0P4A3</accession>
<gene>
    <name evidence="1" type="ORF">QG37_02097</name>
</gene>
<dbReference type="VEuPathDB" id="FungiDB:CJI96_0001746"/>
<proteinExistence type="predicted"/>
<organism evidence="1 2">
    <name type="scientific">Candidozyma auris</name>
    <name type="common">Yeast</name>
    <name type="synonym">Candida auris</name>
    <dbReference type="NCBI Taxonomy" id="498019"/>
    <lineage>
        <taxon>Eukaryota</taxon>
        <taxon>Fungi</taxon>
        <taxon>Dikarya</taxon>
        <taxon>Ascomycota</taxon>
        <taxon>Saccharomycotina</taxon>
        <taxon>Pichiomycetes</taxon>
        <taxon>Metschnikowiaceae</taxon>
        <taxon>Candidozyma</taxon>
    </lineage>
</organism>
<dbReference type="AlphaFoldDB" id="A0A0L0P4A3"/>
<protein>
    <submittedName>
        <fullName evidence="1">Uncharacterized protein</fullName>
    </submittedName>
</protein>
<sequence>MKPPKGNSELLASLVKKAEADVSLKVPVVMRRLYELDPNESTTSILEELINNGPKQKNILRSREDVRALAPQAPKLNILRFECKNAYIGRRDFFNIQPVARERLYAYVQPLTKGLRFDVVKARDPLSLLFTGAYYLIFPNHLQACLYYMETRDRLINGFDVNLEFVSPVQKHLSRMGSPLLEPSNLFEILLSLTSAVKASFETVFEKSKEKSLILEKLKELQDAKDDSIVEPHPNYKLLQRFLNIPSRYQLVLVKNLPFGVNNQIISSLLWDYKFLDVTKPEHSWRDIVVDPATQTHLTLINFGDEQSAFRFVRNHHGRKWEPLNKEREKQLYQPVLCEILE</sequence>
<name>A0A0L0P4A3_CANAR</name>
<dbReference type="VEuPathDB" id="FungiDB:CJJ07_001245"/>